<feature type="transmembrane region" description="Helical" evidence="13">
    <location>
        <begin position="60"/>
        <end position="81"/>
    </location>
</feature>
<evidence type="ECO:0000256" key="6">
    <source>
        <dbReference type="ARBA" id="ARBA00022989"/>
    </source>
</evidence>
<dbReference type="GO" id="GO:0015099">
    <property type="term" value="F:nickel cation transmembrane transporter activity"/>
    <property type="evidence" value="ECO:0007669"/>
    <property type="project" value="InterPro"/>
</dbReference>
<keyword evidence="7" id="KW-0406">Ion transport</keyword>
<evidence type="ECO:0000256" key="11">
    <source>
        <dbReference type="ARBA" id="ARBA00038669"/>
    </source>
</evidence>
<feature type="transmembrane region" description="Helical" evidence="13">
    <location>
        <begin position="153"/>
        <end position="176"/>
    </location>
</feature>
<comment type="similarity">
    <text evidence="10">Belongs to the binding-protein-dependent transport system permease family. OppBC subfamily.</text>
</comment>
<accession>A0A151AZ84</accession>
<keyword evidence="16" id="KW-1185">Reference proteome</keyword>
<dbReference type="Gene3D" id="1.10.3720.10">
    <property type="entry name" value="MetI-like"/>
    <property type="match status" value="1"/>
</dbReference>
<evidence type="ECO:0000256" key="4">
    <source>
        <dbReference type="ARBA" id="ARBA00022596"/>
    </source>
</evidence>
<evidence type="ECO:0000256" key="13">
    <source>
        <dbReference type="RuleBase" id="RU363032"/>
    </source>
</evidence>
<evidence type="ECO:0000256" key="5">
    <source>
        <dbReference type="ARBA" id="ARBA00022692"/>
    </source>
</evidence>
<sequence>MISTTKVLSLREGSIQVVLFSVYGPRRPNPLKNGGGEVPWLLFLSGSWRAAVGGYFLKRLVFLGVVMLGVSIITFGLINLAPGDPAELILRSGGVEPTRETLEALRKELGLNAPLYVQYGRWLWRVLHGDLGKSFRTGRPVAEEILSRFPATLELTCAAMVLMVCLALPAGILSALYRHAFLDHLSRLSALLGASLPGFWLGLVLIYFFGVKLGVLPVMGRGGPQHLVLPAVTLGFGMAAVYARILRASMLDVLGQDYIKVARAKGLKEKWVIGRHALKNALLPTVTLLGMSFGHLLGGAVIVETIFAWPGVGKFAVDAIFNRDYPVIQGYVLFMAVVFVLVNLLVDVSYVFLDPRIRLERGK</sequence>
<dbReference type="InterPro" id="IPR035906">
    <property type="entry name" value="MetI-like_sf"/>
</dbReference>
<evidence type="ECO:0000256" key="8">
    <source>
        <dbReference type="ARBA" id="ARBA00023112"/>
    </source>
</evidence>
<dbReference type="InterPro" id="IPR050045">
    <property type="entry name" value="Opp2B"/>
</dbReference>
<dbReference type="SUPFAM" id="SSF161098">
    <property type="entry name" value="MetI-like"/>
    <property type="match status" value="1"/>
</dbReference>
<evidence type="ECO:0000313" key="15">
    <source>
        <dbReference type="EMBL" id="KYH32969.1"/>
    </source>
</evidence>
<feature type="transmembrane region" description="Helical" evidence="13">
    <location>
        <begin position="228"/>
        <end position="246"/>
    </location>
</feature>
<evidence type="ECO:0000256" key="7">
    <source>
        <dbReference type="ARBA" id="ARBA00023065"/>
    </source>
</evidence>
<dbReference type="Proteomes" id="UP000075670">
    <property type="component" value="Unassembled WGS sequence"/>
</dbReference>
<feature type="transmembrane region" description="Helical" evidence="13">
    <location>
        <begin position="328"/>
        <end position="353"/>
    </location>
</feature>
<keyword evidence="3" id="KW-1003">Cell membrane</keyword>
<evidence type="ECO:0000256" key="9">
    <source>
        <dbReference type="ARBA" id="ARBA00023136"/>
    </source>
</evidence>
<reference evidence="15 16" key="1">
    <citation type="submission" date="2016-02" db="EMBL/GenBank/DDBJ databases">
        <title>Genome sequence of Moorella mulderi DSM 14980.</title>
        <authorList>
            <person name="Poehlein A."/>
            <person name="Daniel R."/>
        </authorList>
    </citation>
    <scope>NUCLEOTIDE SEQUENCE [LARGE SCALE GENOMIC DNA]</scope>
    <source>
        <strain evidence="15 16">DSM 14980</strain>
    </source>
</reference>
<keyword evidence="6 13" id="KW-1133">Transmembrane helix</keyword>
<dbReference type="InterPro" id="IPR050036">
    <property type="entry name" value="CntB"/>
</dbReference>
<dbReference type="InterPro" id="IPR000515">
    <property type="entry name" value="MetI-like"/>
</dbReference>
<keyword evidence="8" id="KW-0921">Nickel transport</keyword>
<dbReference type="GO" id="GO:0005886">
    <property type="term" value="C:plasma membrane"/>
    <property type="evidence" value="ECO:0007669"/>
    <property type="project" value="UniProtKB-SubCell"/>
</dbReference>
<gene>
    <name evidence="15" type="primary">nikB</name>
    <name evidence="15" type="ORF">MOMUL_07470</name>
</gene>
<dbReference type="NCBIfam" id="NF045469">
    <property type="entry name" value="Opp1B"/>
    <property type="match status" value="1"/>
</dbReference>
<comment type="subunit">
    <text evidence="11">The complex is composed of two ATP-binding proteins (NikD and NikE), two transmembrane proteins (NikB and NikC) and a solute-binding protein (NikA).</text>
</comment>
<dbReference type="Pfam" id="PF00528">
    <property type="entry name" value="BPD_transp_1"/>
    <property type="match status" value="1"/>
</dbReference>
<dbReference type="EMBL" id="LTBC01000002">
    <property type="protein sequence ID" value="KYH32969.1"/>
    <property type="molecule type" value="Genomic_DNA"/>
</dbReference>
<dbReference type="CDD" id="cd06261">
    <property type="entry name" value="TM_PBP2"/>
    <property type="match status" value="1"/>
</dbReference>
<proteinExistence type="inferred from homology"/>
<dbReference type="InterPro" id="IPR045621">
    <property type="entry name" value="BPD_transp_1_N"/>
</dbReference>
<evidence type="ECO:0000256" key="12">
    <source>
        <dbReference type="ARBA" id="ARBA00044774"/>
    </source>
</evidence>
<dbReference type="PROSITE" id="PS50928">
    <property type="entry name" value="ABC_TM1"/>
    <property type="match status" value="1"/>
</dbReference>
<keyword evidence="9 13" id="KW-0472">Membrane</keyword>
<dbReference type="Pfam" id="PF19300">
    <property type="entry name" value="BPD_transp_1_N"/>
    <property type="match status" value="1"/>
</dbReference>
<dbReference type="NCBIfam" id="NF045470">
    <property type="entry name" value="Opp2B"/>
    <property type="match status" value="1"/>
</dbReference>
<protein>
    <recommendedName>
        <fullName evidence="12">Nickel import system permease protein NikB</fullName>
    </recommendedName>
</protein>
<evidence type="ECO:0000256" key="2">
    <source>
        <dbReference type="ARBA" id="ARBA00022448"/>
    </source>
</evidence>
<dbReference type="PANTHER" id="PTHR43163:SF6">
    <property type="entry name" value="DIPEPTIDE TRANSPORT SYSTEM PERMEASE PROTEIN DPPB-RELATED"/>
    <property type="match status" value="1"/>
</dbReference>
<evidence type="ECO:0000259" key="14">
    <source>
        <dbReference type="PROSITE" id="PS50928"/>
    </source>
</evidence>
<organism evidence="15 16">
    <name type="scientific">Moorella mulderi DSM 14980</name>
    <dbReference type="NCBI Taxonomy" id="1122241"/>
    <lineage>
        <taxon>Bacteria</taxon>
        <taxon>Bacillati</taxon>
        <taxon>Bacillota</taxon>
        <taxon>Clostridia</taxon>
        <taxon>Neomoorellales</taxon>
        <taxon>Neomoorellaceae</taxon>
        <taxon>Neomoorella</taxon>
    </lineage>
</organism>
<dbReference type="PANTHER" id="PTHR43163">
    <property type="entry name" value="DIPEPTIDE TRANSPORT SYSTEM PERMEASE PROTEIN DPPB-RELATED"/>
    <property type="match status" value="1"/>
</dbReference>
<evidence type="ECO:0000256" key="10">
    <source>
        <dbReference type="ARBA" id="ARBA00024202"/>
    </source>
</evidence>
<keyword evidence="4" id="KW-0533">Nickel</keyword>
<evidence type="ECO:0000256" key="3">
    <source>
        <dbReference type="ARBA" id="ARBA00022475"/>
    </source>
</evidence>
<name>A0A151AZ84_9FIRM</name>
<evidence type="ECO:0000313" key="16">
    <source>
        <dbReference type="Proteomes" id="UP000075670"/>
    </source>
</evidence>
<evidence type="ECO:0000256" key="1">
    <source>
        <dbReference type="ARBA" id="ARBA00004651"/>
    </source>
</evidence>
<dbReference type="AlphaFoldDB" id="A0A151AZ84"/>
<keyword evidence="2 13" id="KW-0813">Transport</keyword>
<comment type="caution">
    <text evidence="15">The sequence shown here is derived from an EMBL/GenBank/DDBJ whole genome shotgun (WGS) entry which is preliminary data.</text>
</comment>
<feature type="transmembrane region" description="Helical" evidence="13">
    <location>
        <begin position="281"/>
        <end position="308"/>
    </location>
</feature>
<keyword evidence="5 13" id="KW-0812">Transmembrane</keyword>
<dbReference type="PATRIC" id="fig|1122241.3.peg.786"/>
<comment type="subcellular location">
    <subcellularLocation>
        <location evidence="1 13">Cell membrane</location>
        <topology evidence="1 13">Multi-pass membrane protein</topology>
    </subcellularLocation>
</comment>
<feature type="domain" description="ABC transmembrane type-1" evidence="14">
    <location>
        <begin position="149"/>
        <end position="350"/>
    </location>
</feature>
<feature type="transmembrane region" description="Helical" evidence="13">
    <location>
        <begin position="188"/>
        <end position="208"/>
    </location>
</feature>